<sequence length="153" mass="17523">MYSSYSGQTSSFNNVYYRPNIMCRRLWPPEAVCFAHSPITVDCCLRAHELRGLLFIPSQYLLFTPVRPLNSSRHFIERQALIFLSFTGGSPLRGRVLPSTKLRGSPDINASRSYQFLSNSRFAQHPELSYRRKSRLLGADSPSPHHLVHNDIK</sequence>
<keyword evidence="2" id="KW-1185">Reference proteome</keyword>
<organism evidence="1 2">
    <name type="scientific">Araneus ventricosus</name>
    <name type="common">Orbweaver spider</name>
    <name type="synonym">Epeira ventricosa</name>
    <dbReference type="NCBI Taxonomy" id="182803"/>
    <lineage>
        <taxon>Eukaryota</taxon>
        <taxon>Metazoa</taxon>
        <taxon>Ecdysozoa</taxon>
        <taxon>Arthropoda</taxon>
        <taxon>Chelicerata</taxon>
        <taxon>Arachnida</taxon>
        <taxon>Araneae</taxon>
        <taxon>Araneomorphae</taxon>
        <taxon>Entelegynae</taxon>
        <taxon>Araneoidea</taxon>
        <taxon>Araneidae</taxon>
        <taxon>Araneus</taxon>
    </lineage>
</organism>
<accession>A0A4Y2TDT6</accession>
<protein>
    <submittedName>
        <fullName evidence="1">Uncharacterized protein</fullName>
    </submittedName>
</protein>
<dbReference type="EMBL" id="BGPR01027931">
    <property type="protein sequence ID" value="GBN98804.1"/>
    <property type="molecule type" value="Genomic_DNA"/>
</dbReference>
<proteinExistence type="predicted"/>
<comment type="caution">
    <text evidence="1">The sequence shown here is derived from an EMBL/GenBank/DDBJ whole genome shotgun (WGS) entry which is preliminary data.</text>
</comment>
<dbReference type="AlphaFoldDB" id="A0A4Y2TDT6"/>
<dbReference type="Proteomes" id="UP000499080">
    <property type="component" value="Unassembled WGS sequence"/>
</dbReference>
<gene>
    <name evidence="1" type="ORF">AVEN_244353_1</name>
</gene>
<reference evidence="1 2" key="1">
    <citation type="journal article" date="2019" name="Sci. Rep.">
        <title>Orb-weaving spider Araneus ventricosus genome elucidates the spidroin gene catalogue.</title>
        <authorList>
            <person name="Kono N."/>
            <person name="Nakamura H."/>
            <person name="Ohtoshi R."/>
            <person name="Moran D.A.P."/>
            <person name="Shinohara A."/>
            <person name="Yoshida Y."/>
            <person name="Fujiwara M."/>
            <person name="Mori M."/>
            <person name="Tomita M."/>
            <person name="Arakawa K."/>
        </authorList>
    </citation>
    <scope>NUCLEOTIDE SEQUENCE [LARGE SCALE GENOMIC DNA]</scope>
</reference>
<evidence type="ECO:0000313" key="1">
    <source>
        <dbReference type="EMBL" id="GBN98804.1"/>
    </source>
</evidence>
<evidence type="ECO:0000313" key="2">
    <source>
        <dbReference type="Proteomes" id="UP000499080"/>
    </source>
</evidence>
<name>A0A4Y2TDT6_ARAVE</name>